<dbReference type="InterPro" id="IPR054542">
    <property type="entry name" value="Cys_met_metab_PP"/>
</dbReference>
<dbReference type="GO" id="GO:0006535">
    <property type="term" value="P:cysteine biosynthetic process from serine"/>
    <property type="evidence" value="ECO:0007669"/>
    <property type="project" value="TreeGrafter"/>
</dbReference>
<protein>
    <submittedName>
        <fullName evidence="8">O-acetylserine sulfhydrylase/homocysteine synthase</fullName>
    </submittedName>
</protein>
<feature type="compositionally biased region" description="Basic and acidic residues" evidence="7">
    <location>
        <begin position="408"/>
        <end position="437"/>
    </location>
</feature>
<dbReference type="CDD" id="cd00614">
    <property type="entry name" value="CGS_like"/>
    <property type="match status" value="1"/>
</dbReference>
<proteinExistence type="inferred from homology"/>
<dbReference type="GeneID" id="6014834"/>
<dbReference type="InterPro" id="IPR000277">
    <property type="entry name" value="Cys/Met-Metab_PyrdxlP-dep_enz"/>
</dbReference>
<evidence type="ECO:0000256" key="2">
    <source>
        <dbReference type="ARBA" id="ARBA00009077"/>
    </source>
</evidence>
<feature type="region of interest" description="Disordered" evidence="7">
    <location>
        <begin position="389"/>
        <end position="454"/>
    </location>
</feature>
<dbReference type="SUPFAM" id="SSF53383">
    <property type="entry name" value="PLP-dependent transferases"/>
    <property type="match status" value="1"/>
</dbReference>
<accession>A8P274</accession>
<dbReference type="FunCoup" id="A8P274">
    <property type="interactions" value="174"/>
</dbReference>
<dbReference type="GO" id="GO:0005737">
    <property type="term" value="C:cytoplasm"/>
    <property type="evidence" value="ECO:0007669"/>
    <property type="project" value="TreeGrafter"/>
</dbReference>
<dbReference type="InterPro" id="IPR015421">
    <property type="entry name" value="PyrdxlP-dep_Trfase_major"/>
</dbReference>
<reference evidence="8 9" key="1">
    <citation type="journal article" date="2010" name="Proc. Natl. Acad. Sci. U.S.A.">
        <title>Insights into evolution of multicellular fungi from the assembled chromosomes of the mushroom Coprinopsis cinerea (Coprinus cinereus).</title>
        <authorList>
            <person name="Stajich J.E."/>
            <person name="Wilke S.K."/>
            <person name="Ahren D."/>
            <person name="Au C.H."/>
            <person name="Birren B.W."/>
            <person name="Borodovsky M."/>
            <person name="Burns C."/>
            <person name="Canback B."/>
            <person name="Casselton L.A."/>
            <person name="Cheng C.K."/>
            <person name="Deng J."/>
            <person name="Dietrich F.S."/>
            <person name="Fargo D.C."/>
            <person name="Farman M.L."/>
            <person name="Gathman A.C."/>
            <person name="Goldberg J."/>
            <person name="Guigo R."/>
            <person name="Hoegger P.J."/>
            <person name="Hooker J.B."/>
            <person name="Huggins A."/>
            <person name="James T.Y."/>
            <person name="Kamada T."/>
            <person name="Kilaru S."/>
            <person name="Kodira C."/>
            <person name="Kues U."/>
            <person name="Kupfer D."/>
            <person name="Kwan H.S."/>
            <person name="Lomsadze A."/>
            <person name="Li W."/>
            <person name="Lilly W.W."/>
            <person name="Ma L.J."/>
            <person name="Mackey A.J."/>
            <person name="Manning G."/>
            <person name="Martin F."/>
            <person name="Muraguchi H."/>
            <person name="Natvig D.O."/>
            <person name="Palmerini H."/>
            <person name="Ramesh M.A."/>
            <person name="Rehmeyer C.J."/>
            <person name="Roe B.A."/>
            <person name="Shenoy N."/>
            <person name="Stanke M."/>
            <person name="Ter-Hovhannisyan V."/>
            <person name="Tunlid A."/>
            <person name="Velagapudi R."/>
            <person name="Vision T.J."/>
            <person name="Zeng Q."/>
            <person name="Zolan M.E."/>
            <person name="Pukkila P.J."/>
        </authorList>
    </citation>
    <scope>NUCLEOTIDE SEQUENCE [LARGE SCALE GENOMIC DNA]</scope>
    <source>
        <strain evidence="9">Okayama-7 / 130 / ATCC MYA-4618 / FGSC 9003</strain>
    </source>
</reference>
<comment type="caution">
    <text evidence="8">The sequence shown here is derived from an EMBL/GenBank/DDBJ whole genome shotgun (WGS) entry which is preliminary data.</text>
</comment>
<dbReference type="PROSITE" id="PS00868">
    <property type="entry name" value="CYS_MET_METAB_PP"/>
    <property type="match status" value="1"/>
</dbReference>
<keyword evidence="4 5" id="KW-0663">Pyridoxal phosphate</keyword>
<comment type="similarity">
    <text evidence="2 6">Belongs to the trans-sulfuration enzymes family.</text>
</comment>
<name>A8P274_COPC7</name>
<dbReference type="InterPro" id="IPR015422">
    <property type="entry name" value="PyrdxlP-dep_Trfase_small"/>
</dbReference>
<dbReference type="VEuPathDB" id="FungiDB:CC1G_04699"/>
<dbReference type="InterPro" id="IPR006235">
    <property type="entry name" value="OAc-hSer/O-AcSer_sulfhydrylase"/>
</dbReference>
<dbReference type="STRING" id="240176.A8P274"/>
<dbReference type="PANTHER" id="PTHR43797">
    <property type="entry name" value="HOMOCYSTEINE/CYSTEINE SYNTHASE"/>
    <property type="match status" value="1"/>
</dbReference>
<comment type="cofactor">
    <cofactor evidence="1 6">
        <name>pyridoxal 5'-phosphate</name>
        <dbReference type="ChEBI" id="CHEBI:597326"/>
    </cofactor>
</comment>
<dbReference type="GO" id="GO:0030170">
    <property type="term" value="F:pyridoxal phosphate binding"/>
    <property type="evidence" value="ECO:0007669"/>
    <property type="project" value="InterPro"/>
</dbReference>
<dbReference type="Pfam" id="PF01053">
    <property type="entry name" value="Cys_Met_Meta_PP"/>
    <property type="match status" value="1"/>
</dbReference>
<evidence type="ECO:0000256" key="4">
    <source>
        <dbReference type="ARBA" id="ARBA00022898"/>
    </source>
</evidence>
<evidence type="ECO:0000313" key="9">
    <source>
        <dbReference type="Proteomes" id="UP000001861"/>
    </source>
</evidence>
<organism evidence="8 9">
    <name type="scientific">Coprinopsis cinerea (strain Okayama-7 / 130 / ATCC MYA-4618 / FGSC 9003)</name>
    <name type="common">Inky cap fungus</name>
    <name type="synonym">Hormographiella aspergillata</name>
    <dbReference type="NCBI Taxonomy" id="240176"/>
    <lineage>
        <taxon>Eukaryota</taxon>
        <taxon>Fungi</taxon>
        <taxon>Dikarya</taxon>
        <taxon>Basidiomycota</taxon>
        <taxon>Agaricomycotina</taxon>
        <taxon>Agaricomycetes</taxon>
        <taxon>Agaricomycetidae</taxon>
        <taxon>Agaricales</taxon>
        <taxon>Agaricineae</taxon>
        <taxon>Psathyrellaceae</taxon>
        <taxon>Coprinopsis</taxon>
    </lineage>
</organism>
<dbReference type="EMBL" id="AACS02000013">
    <property type="protein sequence ID" value="EAU83443.2"/>
    <property type="molecule type" value="Genomic_DNA"/>
</dbReference>
<dbReference type="PANTHER" id="PTHR43797:SF2">
    <property type="entry name" value="HOMOCYSTEINE_CYSTEINE SYNTHASE"/>
    <property type="match status" value="1"/>
</dbReference>
<evidence type="ECO:0000256" key="5">
    <source>
        <dbReference type="PIRSR" id="PIRSR001434-2"/>
    </source>
</evidence>
<dbReference type="GO" id="GO:0004124">
    <property type="term" value="F:cysteine synthase activity"/>
    <property type="evidence" value="ECO:0007669"/>
    <property type="project" value="TreeGrafter"/>
</dbReference>
<dbReference type="HOGENOM" id="CLU_018986_4_0_1"/>
<dbReference type="OrthoDB" id="3512640at2759"/>
<feature type="compositionally biased region" description="Polar residues" evidence="7">
    <location>
        <begin position="389"/>
        <end position="403"/>
    </location>
</feature>
<dbReference type="Gene3D" id="3.90.1150.10">
    <property type="entry name" value="Aspartate Aminotransferase, domain 1"/>
    <property type="match status" value="1"/>
</dbReference>
<dbReference type="eggNOG" id="KOG0053">
    <property type="taxonomic scope" value="Eukaryota"/>
</dbReference>
<evidence type="ECO:0000256" key="6">
    <source>
        <dbReference type="RuleBase" id="RU362118"/>
    </source>
</evidence>
<dbReference type="GO" id="GO:0071269">
    <property type="term" value="P:L-homocysteine biosynthetic process"/>
    <property type="evidence" value="ECO:0007669"/>
    <property type="project" value="TreeGrafter"/>
</dbReference>
<keyword evidence="9" id="KW-1185">Reference proteome</keyword>
<evidence type="ECO:0000256" key="1">
    <source>
        <dbReference type="ARBA" id="ARBA00001933"/>
    </source>
</evidence>
<dbReference type="Gene3D" id="3.40.640.10">
    <property type="entry name" value="Type I PLP-dependent aspartate aminotransferase-like (Major domain)"/>
    <property type="match status" value="1"/>
</dbReference>
<gene>
    <name evidence="8" type="ORF">CC1G_04699</name>
</gene>
<dbReference type="KEGG" id="cci:CC1G_04699"/>
<sequence length="465" mass="49876">MAEFHKEPEFDTIQLHGGQVPDPTTNARAVPIYATTSYVFNDSAHAADLFGLRAFGNIYSRIGNPTVDVFEKRIAALEGGVAAVATSSGQAAQFLAIAAIAGTGDNIVSTSYLYGGTYNQFKVTFKQFGIGVKWVTEDTPEAFAAAIDERTKAIYVESIANPKYILSDIPALSKIAHDHGIPLIVDNTFGAGGYIIQPIKLGADIVVHSATKWIGGHGNTIAGVIVDSGKFDWTQNDKFPGFTQPAEGYHGLKFSEAFGNIAYAIKVRTELLRDLGPALNPFGAFLLLTGLETLSLRVQRHADNALALARYLEQHPKVSWVSYLGLPSHPSHELANKLLRKQAYGGVLSFGVKGDAATTSKVVDSLKLASNLANVGDAKTLVIHPATTTHQQLTEAEQLSSGVTPDLEAGKEKEQDKDKEQSKEEKEKEEGKEEKAEAGAGAGATPAAKVSKRTSIIKRVKKLFD</sequence>
<dbReference type="RefSeq" id="XP_001838255.2">
    <property type="nucleotide sequence ID" value="XM_001838203.2"/>
</dbReference>
<feature type="region of interest" description="Disordered" evidence="7">
    <location>
        <begin position="1"/>
        <end position="22"/>
    </location>
</feature>
<dbReference type="GO" id="GO:0019346">
    <property type="term" value="P:transsulfuration"/>
    <property type="evidence" value="ECO:0007669"/>
    <property type="project" value="InterPro"/>
</dbReference>
<dbReference type="InParanoid" id="A8P274"/>
<dbReference type="GO" id="GO:0003961">
    <property type="term" value="F:O-acetylhomoserine aminocarboxypropyltransferase activity"/>
    <property type="evidence" value="ECO:0007669"/>
    <property type="project" value="TreeGrafter"/>
</dbReference>
<evidence type="ECO:0000313" key="8">
    <source>
        <dbReference type="EMBL" id="EAU83443.2"/>
    </source>
</evidence>
<dbReference type="NCBIfam" id="TIGR01326">
    <property type="entry name" value="OAH_OAS_sulfhy"/>
    <property type="match status" value="1"/>
</dbReference>
<dbReference type="OMA" id="NAFQIIQ"/>
<keyword evidence="3" id="KW-0808">Transferase</keyword>
<dbReference type="PIRSF" id="PIRSF001434">
    <property type="entry name" value="CGS"/>
    <property type="match status" value="1"/>
</dbReference>
<dbReference type="Proteomes" id="UP000001861">
    <property type="component" value="Unassembled WGS sequence"/>
</dbReference>
<dbReference type="InterPro" id="IPR015424">
    <property type="entry name" value="PyrdxlP-dep_Trfase"/>
</dbReference>
<feature type="modified residue" description="N6-(pyridoxal phosphate)lysine" evidence="5">
    <location>
        <position position="212"/>
    </location>
</feature>
<evidence type="ECO:0000256" key="7">
    <source>
        <dbReference type="SAM" id="MobiDB-lite"/>
    </source>
</evidence>
<dbReference type="AlphaFoldDB" id="A8P274"/>
<evidence type="ECO:0000256" key="3">
    <source>
        <dbReference type="ARBA" id="ARBA00022679"/>
    </source>
</evidence>
<dbReference type="FunFam" id="3.40.640.10:FF:000035">
    <property type="entry name" value="O-succinylhomoserine sulfhydrylase"/>
    <property type="match status" value="1"/>
</dbReference>